<evidence type="ECO:0000313" key="2">
    <source>
        <dbReference type="Proteomes" id="UP001199106"/>
    </source>
</evidence>
<sequence>MTKDYEYRYGTPTKVMKKDAHIVASSAYMAVRSLDFLAVMKSIVEQIEDLTVASVVTYMKTQMM</sequence>
<dbReference type="EMBL" id="JAANER010000008">
    <property type="protein sequence ID" value="KAG9186649.1"/>
    <property type="molecule type" value="Genomic_DNA"/>
</dbReference>
<organism evidence="1 2">
    <name type="scientific">Alternaria panax</name>
    <dbReference type="NCBI Taxonomy" id="48097"/>
    <lineage>
        <taxon>Eukaryota</taxon>
        <taxon>Fungi</taxon>
        <taxon>Dikarya</taxon>
        <taxon>Ascomycota</taxon>
        <taxon>Pezizomycotina</taxon>
        <taxon>Dothideomycetes</taxon>
        <taxon>Pleosporomycetidae</taxon>
        <taxon>Pleosporales</taxon>
        <taxon>Pleosporineae</taxon>
        <taxon>Pleosporaceae</taxon>
        <taxon>Alternaria</taxon>
        <taxon>Alternaria sect. Panax</taxon>
    </lineage>
</organism>
<name>A0AAD4FFL9_9PLEO</name>
<protein>
    <submittedName>
        <fullName evidence="1">Uncharacterized protein</fullName>
    </submittedName>
</protein>
<gene>
    <name evidence="1" type="ORF">G6011_09757</name>
</gene>
<accession>A0AAD4FFL9</accession>
<keyword evidence="2" id="KW-1185">Reference proteome</keyword>
<reference evidence="1" key="1">
    <citation type="submission" date="2021-07" db="EMBL/GenBank/DDBJ databases">
        <title>Genome Resource of American Ginseng Black Spot Pathogen Alternaria panax.</title>
        <authorList>
            <person name="Qiu C."/>
            <person name="Wang W."/>
            <person name="Liu Z."/>
        </authorList>
    </citation>
    <scope>NUCLEOTIDE SEQUENCE</scope>
    <source>
        <strain evidence="1">BNCC115425</strain>
    </source>
</reference>
<proteinExistence type="predicted"/>
<dbReference type="AlphaFoldDB" id="A0AAD4FFL9"/>
<dbReference type="Proteomes" id="UP001199106">
    <property type="component" value="Unassembled WGS sequence"/>
</dbReference>
<evidence type="ECO:0000313" key="1">
    <source>
        <dbReference type="EMBL" id="KAG9186649.1"/>
    </source>
</evidence>
<comment type="caution">
    <text evidence="1">The sequence shown here is derived from an EMBL/GenBank/DDBJ whole genome shotgun (WGS) entry which is preliminary data.</text>
</comment>